<evidence type="ECO:0000313" key="2">
    <source>
        <dbReference type="EMBL" id="MCW3477827.1"/>
    </source>
</evidence>
<dbReference type="AlphaFoldDB" id="A0AA42CKE5"/>
<gene>
    <name evidence="2" type="ORF">OL599_25080</name>
</gene>
<dbReference type="Proteomes" id="UP001165679">
    <property type="component" value="Unassembled WGS sequence"/>
</dbReference>
<protein>
    <submittedName>
        <fullName evidence="2">Transposase domain-containing protein</fullName>
    </submittedName>
</protein>
<dbReference type="EMBL" id="JAPDNT010000056">
    <property type="protein sequence ID" value="MCW3477827.1"/>
    <property type="molecule type" value="Genomic_DNA"/>
</dbReference>
<proteinExistence type="predicted"/>
<reference evidence="2" key="1">
    <citation type="submission" date="2022-09" db="EMBL/GenBank/DDBJ databases">
        <title>Rhodovastum sp. nov. RN2-1 isolated from soil in Seongnam, South Korea.</title>
        <authorList>
            <person name="Le N.T."/>
        </authorList>
    </citation>
    <scope>NUCLEOTIDE SEQUENCE</scope>
    <source>
        <strain evidence="2">RN2-1</strain>
    </source>
</reference>
<evidence type="ECO:0000259" key="1">
    <source>
        <dbReference type="Pfam" id="PF13817"/>
    </source>
</evidence>
<feature type="domain" description="Transposase IS66 C-terminal" evidence="1">
    <location>
        <begin position="1"/>
        <end position="37"/>
    </location>
</feature>
<dbReference type="InterPro" id="IPR039552">
    <property type="entry name" value="IS66_C"/>
</dbReference>
<sequence length="50" mass="5689">LIVTAQLNGVDPRAWLADVLRRIADHPASRLHELLPWNWRYLDQTNAAAA</sequence>
<dbReference type="Pfam" id="PF13817">
    <property type="entry name" value="DDE_Tnp_IS66_C"/>
    <property type="match status" value="1"/>
</dbReference>
<organism evidence="2 3">
    <name type="scientific">Limobrevibacterium gyesilva</name>
    <dbReference type="NCBI Taxonomy" id="2991712"/>
    <lineage>
        <taxon>Bacteria</taxon>
        <taxon>Pseudomonadati</taxon>
        <taxon>Pseudomonadota</taxon>
        <taxon>Alphaproteobacteria</taxon>
        <taxon>Acetobacterales</taxon>
        <taxon>Acetobacteraceae</taxon>
        <taxon>Limobrevibacterium</taxon>
    </lineage>
</organism>
<keyword evidence="3" id="KW-1185">Reference proteome</keyword>
<feature type="non-terminal residue" evidence="2">
    <location>
        <position position="1"/>
    </location>
</feature>
<reference evidence="2" key="2">
    <citation type="submission" date="2022-10" db="EMBL/GenBank/DDBJ databases">
        <authorList>
            <person name="Trinh H.N."/>
        </authorList>
    </citation>
    <scope>NUCLEOTIDE SEQUENCE</scope>
    <source>
        <strain evidence="2">RN2-1</strain>
    </source>
</reference>
<accession>A0AA42CKE5</accession>
<name>A0AA42CKE5_9PROT</name>
<comment type="caution">
    <text evidence="2">The sequence shown here is derived from an EMBL/GenBank/DDBJ whole genome shotgun (WGS) entry which is preliminary data.</text>
</comment>
<evidence type="ECO:0000313" key="3">
    <source>
        <dbReference type="Proteomes" id="UP001165679"/>
    </source>
</evidence>
<dbReference type="RefSeq" id="WP_264716812.1">
    <property type="nucleotide sequence ID" value="NZ_JAPDNT010000056.1"/>
</dbReference>